<dbReference type="EMBL" id="CP005077">
    <property type="protein sequence ID" value="AGM24676.1"/>
    <property type="molecule type" value="Genomic_DNA"/>
</dbReference>
<keyword evidence="4 10" id="KW-0813">Transport</keyword>
<dbReference type="InterPro" id="IPR035968">
    <property type="entry name" value="ATP_synth_F1_ATPase_gsu"/>
</dbReference>
<dbReference type="Gene3D" id="3.40.1380.10">
    <property type="match status" value="1"/>
</dbReference>
<evidence type="ECO:0000256" key="8">
    <source>
        <dbReference type="ARBA" id="ARBA00023196"/>
    </source>
</evidence>
<evidence type="ECO:0000256" key="1">
    <source>
        <dbReference type="ARBA" id="ARBA00003456"/>
    </source>
</evidence>
<dbReference type="Proteomes" id="UP000013964">
    <property type="component" value="Chromosome"/>
</dbReference>
<keyword evidence="5 10" id="KW-0375">Hydrogen ion transport</keyword>
<keyword evidence="12" id="KW-1185">Reference proteome</keyword>
<dbReference type="GO" id="GO:0042777">
    <property type="term" value="P:proton motive force-driven plasma membrane ATP synthesis"/>
    <property type="evidence" value="ECO:0007669"/>
    <property type="project" value="UniProtKB-UniRule"/>
</dbReference>
<evidence type="ECO:0000256" key="9">
    <source>
        <dbReference type="ARBA" id="ARBA00023310"/>
    </source>
</evidence>
<comment type="similarity">
    <text evidence="3 10">Belongs to the ATPase gamma chain family.</text>
</comment>
<evidence type="ECO:0000256" key="7">
    <source>
        <dbReference type="ARBA" id="ARBA00023136"/>
    </source>
</evidence>
<dbReference type="PROSITE" id="PS00153">
    <property type="entry name" value="ATPASE_GAMMA"/>
    <property type="match status" value="1"/>
</dbReference>
<dbReference type="NCBIfam" id="TIGR01146">
    <property type="entry name" value="ATPsyn_F1gamma"/>
    <property type="match status" value="1"/>
</dbReference>
<dbReference type="RefSeq" id="WP_016338503.1">
    <property type="nucleotide sequence ID" value="NC_021280.1"/>
</dbReference>
<dbReference type="OrthoDB" id="9812769at2"/>
<dbReference type="HOGENOM" id="CLU_050669_0_1_14"/>
<gene>
    <name evidence="10 11" type="primary">atpG</name>
    <name evidence="11" type="ORF">SCHRY_v1c00890</name>
</gene>
<keyword evidence="8 10" id="KW-0139">CF(1)</keyword>
<dbReference type="SUPFAM" id="SSF52943">
    <property type="entry name" value="ATP synthase (F1-ATPase), gamma subunit"/>
    <property type="match status" value="1"/>
</dbReference>
<reference evidence="11 12" key="1">
    <citation type="journal article" date="2013" name="Genome Biol. Evol.">
        <title>Complete genomes of two dipteran-associated spiroplasmas provided insights into the origin, dynamics, and impacts of viral invasion in spiroplasma.</title>
        <authorList>
            <person name="Ku C."/>
            <person name="Lo W.S."/>
            <person name="Chen L.L."/>
            <person name="Kuo C.H."/>
        </authorList>
    </citation>
    <scope>NUCLEOTIDE SEQUENCE [LARGE SCALE GENOMIC DNA]</scope>
    <source>
        <strain evidence="11 12">DF-1</strain>
    </source>
</reference>
<dbReference type="PATRIC" id="fig|1276227.3.peg.89"/>
<keyword evidence="10" id="KW-1003">Cell membrane</keyword>
<evidence type="ECO:0000256" key="4">
    <source>
        <dbReference type="ARBA" id="ARBA00022448"/>
    </source>
</evidence>
<comment type="subunit">
    <text evidence="10">F-type ATPases have 2 components, CF(1) - the catalytic core - and CF(0) - the membrane proton channel. CF(1) has five subunits: alpha(3), beta(3), gamma(1), delta(1), epsilon(1). CF(0) has three main subunits: a, b and c.</text>
</comment>
<sequence>MAVGSSLKKEIVSIKQIAKITKAMKLVATAKLKKAGKRISTSKPYFAELYTIFHDIISQTDSSIYQEKSGELKGQRICWVIVNSNLGLCGGYNVNINKLVLKELKQGDYIIAIGTKAVSFYENHNFKVEKIYDDIDINFTYDEARNFAMEILSQFNQGTFNCIKIAYTKFINNVTFEPTILQLLPIVKKPLGENTKERVLTEFEPDPETILDNAVPMYLNAIFFSTIVESQVSEQASRRMAMENATNNAHDMLDNLSLEYNRKRQAAITQEISEIIAGANAQES</sequence>
<dbReference type="Gene3D" id="1.10.287.80">
    <property type="entry name" value="ATP synthase, gamma subunit, helix hairpin domain"/>
    <property type="match status" value="1"/>
</dbReference>
<keyword evidence="7 10" id="KW-0472">Membrane</keyword>
<evidence type="ECO:0000256" key="3">
    <source>
        <dbReference type="ARBA" id="ARBA00007681"/>
    </source>
</evidence>
<evidence type="ECO:0000256" key="5">
    <source>
        <dbReference type="ARBA" id="ARBA00022781"/>
    </source>
</evidence>
<dbReference type="PANTHER" id="PTHR11693">
    <property type="entry name" value="ATP SYNTHASE GAMMA CHAIN"/>
    <property type="match status" value="1"/>
</dbReference>
<dbReference type="GO" id="GO:0046933">
    <property type="term" value="F:proton-transporting ATP synthase activity, rotational mechanism"/>
    <property type="evidence" value="ECO:0007669"/>
    <property type="project" value="UniProtKB-UniRule"/>
</dbReference>
<dbReference type="GO" id="GO:0045259">
    <property type="term" value="C:proton-transporting ATP synthase complex"/>
    <property type="evidence" value="ECO:0007669"/>
    <property type="project" value="UniProtKB-KW"/>
</dbReference>
<accession>R4UH76</accession>
<organism evidence="11 12">
    <name type="scientific">Spiroplasma chrysopicola DF-1</name>
    <dbReference type="NCBI Taxonomy" id="1276227"/>
    <lineage>
        <taxon>Bacteria</taxon>
        <taxon>Bacillati</taxon>
        <taxon>Mycoplasmatota</taxon>
        <taxon>Mollicutes</taxon>
        <taxon>Entomoplasmatales</taxon>
        <taxon>Spiroplasmataceae</taxon>
        <taxon>Spiroplasma</taxon>
    </lineage>
</organism>
<comment type="subcellular location">
    <subcellularLocation>
        <location evidence="10">Cell membrane</location>
        <topology evidence="10">Peripheral membrane protein</topology>
    </subcellularLocation>
    <subcellularLocation>
        <location evidence="2">Membrane</location>
        <topology evidence="2">Peripheral membrane protein</topology>
    </subcellularLocation>
</comment>
<name>R4UH76_9MOLU</name>
<dbReference type="PRINTS" id="PR00126">
    <property type="entry name" value="ATPASEGAMMA"/>
</dbReference>
<dbReference type="PANTHER" id="PTHR11693:SF22">
    <property type="entry name" value="ATP SYNTHASE SUBUNIT GAMMA, MITOCHONDRIAL"/>
    <property type="match status" value="1"/>
</dbReference>
<evidence type="ECO:0000256" key="10">
    <source>
        <dbReference type="HAMAP-Rule" id="MF_00815"/>
    </source>
</evidence>
<comment type="function">
    <text evidence="1 10">Produces ATP from ADP in the presence of a proton gradient across the membrane. The gamma chain is believed to be important in regulating ATPase activity and the flow of protons through the CF(0) complex.</text>
</comment>
<dbReference type="InterPro" id="IPR023632">
    <property type="entry name" value="ATP_synth_F1_gsu_CS"/>
</dbReference>
<dbReference type="Pfam" id="PF00231">
    <property type="entry name" value="ATP-synt"/>
    <property type="match status" value="1"/>
</dbReference>
<proteinExistence type="inferred from homology"/>
<dbReference type="KEGG" id="scr:SCHRY_v1c00890"/>
<dbReference type="InterPro" id="IPR000131">
    <property type="entry name" value="ATP_synth_F1_gsu"/>
</dbReference>
<evidence type="ECO:0000256" key="2">
    <source>
        <dbReference type="ARBA" id="ARBA00004170"/>
    </source>
</evidence>
<evidence type="ECO:0000313" key="11">
    <source>
        <dbReference type="EMBL" id="AGM24676.1"/>
    </source>
</evidence>
<dbReference type="GO" id="GO:0005524">
    <property type="term" value="F:ATP binding"/>
    <property type="evidence" value="ECO:0007669"/>
    <property type="project" value="UniProtKB-UniRule"/>
</dbReference>
<dbReference type="CDD" id="cd12151">
    <property type="entry name" value="F1-ATPase_gamma"/>
    <property type="match status" value="1"/>
</dbReference>
<evidence type="ECO:0000256" key="6">
    <source>
        <dbReference type="ARBA" id="ARBA00023065"/>
    </source>
</evidence>
<dbReference type="GO" id="GO:0005886">
    <property type="term" value="C:plasma membrane"/>
    <property type="evidence" value="ECO:0007669"/>
    <property type="project" value="UniProtKB-SubCell"/>
</dbReference>
<keyword evidence="9 10" id="KW-0066">ATP synthesis</keyword>
<keyword evidence="6 10" id="KW-0406">Ion transport</keyword>
<protein>
    <recommendedName>
        <fullName evidence="10">ATP synthase gamma chain</fullName>
    </recommendedName>
    <alternativeName>
        <fullName evidence="10">ATP synthase F1 sector gamma subunit</fullName>
    </alternativeName>
    <alternativeName>
        <fullName evidence="10">F-ATPase gamma subunit</fullName>
    </alternativeName>
</protein>
<evidence type="ECO:0000313" key="12">
    <source>
        <dbReference type="Proteomes" id="UP000013964"/>
    </source>
</evidence>
<dbReference type="HAMAP" id="MF_00815">
    <property type="entry name" value="ATP_synth_gamma_bact"/>
    <property type="match status" value="1"/>
</dbReference>
<dbReference type="eggNOG" id="COG0224">
    <property type="taxonomic scope" value="Bacteria"/>
</dbReference>
<dbReference type="STRING" id="1276227.SCHRY_v1c00890"/>
<dbReference type="AlphaFoldDB" id="R4UH76"/>